<evidence type="ECO:0000259" key="1">
    <source>
        <dbReference type="Pfam" id="PF04149"/>
    </source>
</evidence>
<dbReference type="Proteomes" id="UP001569904">
    <property type="component" value="Unassembled WGS sequence"/>
</dbReference>
<dbReference type="RefSeq" id="WP_371940153.1">
    <property type="nucleotide sequence ID" value="NZ_JAXCEH010000004.1"/>
</dbReference>
<name>A0ABV4QTK1_9ACTN</name>
<evidence type="ECO:0000313" key="3">
    <source>
        <dbReference type="Proteomes" id="UP001569904"/>
    </source>
</evidence>
<proteinExistence type="predicted"/>
<dbReference type="Pfam" id="PF04149">
    <property type="entry name" value="DUF397"/>
    <property type="match status" value="1"/>
</dbReference>
<reference evidence="2 3" key="1">
    <citation type="submission" date="2023-11" db="EMBL/GenBank/DDBJ databases">
        <title>Actinomadura monticuli sp. nov., isolated from volcanic ash.</title>
        <authorList>
            <person name="Lee S.D."/>
            <person name="Yang H."/>
            <person name="Kim I.S."/>
        </authorList>
    </citation>
    <scope>NUCLEOTIDE SEQUENCE [LARGE SCALE GENOMIC DNA]</scope>
    <source>
        <strain evidence="2 3">DSM 45346</strain>
    </source>
</reference>
<sequence>MTQWRKSSRSADTGQANCVELARLTNVVGIRDSKAPEAGHVALAPGDFAELVSHIKRNELDL</sequence>
<keyword evidence="3" id="KW-1185">Reference proteome</keyword>
<organism evidence="2 3">
    <name type="scientific">Actinomadura chokoriensis</name>
    <dbReference type="NCBI Taxonomy" id="454156"/>
    <lineage>
        <taxon>Bacteria</taxon>
        <taxon>Bacillati</taxon>
        <taxon>Actinomycetota</taxon>
        <taxon>Actinomycetes</taxon>
        <taxon>Streptosporangiales</taxon>
        <taxon>Thermomonosporaceae</taxon>
        <taxon>Actinomadura</taxon>
    </lineage>
</organism>
<dbReference type="EMBL" id="JAXCEH010000004">
    <property type="protein sequence ID" value="MFA1553756.1"/>
    <property type="molecule type" value="Genomic_DNA"/>
</dbReference>
<gene>
    <name evidence="2" type="ORF">SM436_08650</name>
</gene>
<evidence type="ECO:0000313" key="2">
    <source>
        <dbReference type="EMBL" id="MFA1553756.1"/>
    </source>
</evidence>
<accession>A0ABV4QTK1</accession>
<feature type="domain" description="DUF397" evidence="1">
    <location>
        <begin position="2"/>
        <end position="56"/>
    </location>
</feature>
<protein>
    <submittedName>
        <fullName evidence="2">DUF397 domain-containing protein</fullName>
    </submittedName>
</protein>
<dbReference type="InterPro" id="IPR007278">
    <property type="entry name" value="DUF397"/>
</dbReference>
<comment type="caution">
    <text evidence="2">The sequence shown here is derived from an EMBL/GenBank/DDBJ whole genome shotgun (WGS) entry which is preliminary data.</text>
</comment>